<organism evidence="2 3">
    <name type="scientific">Actinomycetospora corticicola</name>
    <dbReference type="NCBI Taxonomy" id="663602"/>
    <lineage>
        <taxon>Bacteria</taxon>
        <taxon>Bacillati</taxon>
        <taxon>Actinomycetota</taxon>
        <taxon>Actinomycetes</taxon>
        <taxon>Pseudonocardiales</taxon>
        <taxon>Pseudonocardiaceae</taxon>
        <taxon>Actinomycetospora</taxon>
    </lineage>
</organism>
<dbReference type="Gene3D" id="3.40.50.1820">
    <property type="entry name" value="alpha/beta hydrolase"/>
    <property type="match status" value="1"/>
</dbReference>
<accession>A0A7Y9DWR7</accession>
<dbReference type="GO" id="GO:0016298">
    <property type="term" value="F:lipase activity"/>
    <property type="evidence" value="ECO:0007669"/>
    <property type="project" value="TreeGrafter"/>
</dbReference>
<reference evidence="2 3" key="1">
    <citation type="submission" date="2020-07" db="EMBL/GenBank/DDBJ databases">
        <title>Sequencing the genomes of 1000 actinobacteria strains.</title>
        <authorList>
            <person name="Klenk H.-P."/>
        </authorList>
    </citation>
    <scope>NUCLEOTIDE SEQUENCE [LARGE SCALE GENOMIC DNA]</scope>
    <source>
        <strain evidence="2 3">DSM 45772</strain>
    </source>
</reference>
<comment type="caution">
    <text evidence="2">The sequence shown here is derived from an EMBL/GenBank/DDBJ whole genome shotgun (WGS) entry which is preliminary data.</text>
</comment>
<dbReference type="Proteomes" id="UP000535890">
    <property type="component" value="Unassembled WGS sequence"/>
</dbReference>
<sequence length="303" mass="32292">MTSRLRAILLTAVTALVAALVLAAPAQAAPGADLLAPSPPGSNDFSCRPTAQHPNPVVLVHGLLATQFDNWQYIAPQLKARGYCVFSLTYGQNALLPPPVGLVGGLAPMERSAQELATFVQRVRTATTAQKVDVVGHSEGSLMPDYYVKFLGGSRYVDRYVGMTPLWQGTNTLALDFLNRTGKELGLDPVLVASLDQACASCRQFLAGSDFVRRMNSDGGPKVPGVTYTMILTRYDELVVPYTSGLLDGATNIVLQDGCPTDLAEHVAVAYDPVTMQHIANALDPAHAQPVQCLPVPPRGLRG</sequence>
<dbReference type="InterPro" id="IPR002918">
    <property type="entry name" value="Lipase_EstA/Esterase_EstB"/>
</dbReference>
<dbReference type="EMBL" id="JACCBN010000001">
    <property type="protein sequence ID" value="NYD36958.1"/>
    <property type="molecule type" value="Genomic_DNA"/>
</dbReference>
<proteinExistence type="predicted"/>
<gene>
    <name evidence="2" type="ORF">BJ983_003060</name>
</gene>
<keyword evidence="3" id="KW-1185">Reference proteome</keyword>
<keyword evidence="2" id="KW-0378">Hydrolase</keyword>
<protein>
    <submittedName>
        <fullName evidence="2">Triacylglycerol esterase/lipase EstA (Alpha/beta hydrolase family)</fullName>
    </submittedName>
</protein>
<dbReference type="AlphaFoldDB" id="A0A7Y9DWR7"/>
<feature type="chain" id="PRO_5030889095" evidence="1">
    <location>
        <begin position="29"/>
        <end position="303"/>
    </location>
</feature>
<feature type="signal peptide" evidence="1">
    <location>
        <begin position="1"/>
        <end position="28"/>
    </location>
</feature>
<evidence type="ECO:0000313" key="3">
    <source>
        <dbReference type="Proteomes" id="UP000535890"/>
    </source>
</evidence>
<name>A0A7Y9DWR7_9PSEU</name>
<dbReference type="InterPro" id="IPR029058">
    <property type="entry name" value="AB_hydrolase_fold"/>
</dbReference>
<keyword evidence="1" id="KW-0732">Signal</keyword>
<dbReference type="SUPFAM" id="SSF53474">
    <property type="entry name" value="alpha/beta-Hydrolases"/>
    <property type="match status" value="1"/>
</dbReference>
<dbReference type="GO" id="GO:0016042">
    <property type="term" value="P:lipid catabolic process"/>
    <property type="evidence" value="ECO:0007669"/>
    <property type="project" value="InterPro"/>
</dbReference>
<evidence type="ECO:0000256" key="1">
    <source>
        <dbReference type="SAM" id="SignalP"/>
    </source>
</evidence>
<dbReference type="PANTHER" id="PTHR32015:SF1">
    <property type="entry name" value="LIPASE"/>
    <property type="match status" value="1"/>
</dbReference>
<evidence type="ECO:0000313" key="2">
    <source>
        <dbReference type="EMBL" id="NYD36958.1"/>
    </source>
</evidence>
<dbReference type="PANTHER" id="PTHR32015">
    <property type="entry name" value="FASTING INDUCED LIPASE"/>
    <property type="match status" value="1"/>
</dbReference>
<dbReference type="RefSeq" id="WP_343054195.1">
    <property type="nucleotide sequence ID" value="NZ_BAABHP010000021.1"/>
</dbReference>
<dbReference type="Pfam" id="PF01674">
    <property type="entry name" value="Lipase_2"/>
    <property type="match status" value="1"/>
</dbReference>